<comment type="caution">
    <text evidence="2">The sequence shown here is derived from an EMBL/GenBank/DDBJ whole genome shotgun (WGS) entry which is preliminary data.</text>
</comment>
<evidence type="ECO:0000313" key="2">
    <source>
        <dbReference type="EMBL" id="EKC61687.1"/>
    </source>
</evidence>
<proteinExistence type="predicted"/>
<dbReference type="InterPro" id="IPR025827">
    <property type="entry name" value="Zn_ribbon_recom_dom"/>
</dbReference>
<evidence type="ECO:0000259" key="1">
    <source>
        <dbReference type="Pfam" id="PF13408"/>
    </source>
</evidence>
<dbReference type="EMBL" id="AJWY01008270">
    <property type="protein sequence ID" value="EKC61687.1"/>
    <property type="molecule type" value="Genomic_DNA"/>
</dbReference>
<reference evidence="2" key="1">
    <citation type="journal article" date="2013" name="Environ. Microbiol.">
        <title>Microbiota from the distal guts of lean and obese adolescents exhibit partial functional redundancy besides clear differences in community structure.</title>
        <authorList>
            <person name="Ferrer M."/>
            <person name="Ruiz A."/>
            <person name="Lanza F."/>
            <person name="Haange S.B."/>
            <person name="Oberbach A."/>
            <person name="Till H."/>
            <person name="Bargiela R."/>
            <person name="Campoy C."/>
            <person name="Segura M.T."/>
            <person name="Richter M."/>
            <person name="von Bergen M."/>
            <person name="Seifert J."/>
            <person name="Suarez A."/>
        </authorList>
    </citation>
    <scope>NUCLEOTIDE SEQUENCE</scope>
</reference>
<dbReference type="AlphaFoldDB" id="K1SM13"/>
<gene>
    <name evidence="2" type="ORF">LEA_12224</name>
</gene>
<accession>K1SM13</accession>
<protein>
    <recommendedName>
        <fullName evidence="1">Recombinase zinc beta ribbon domain-containing protein</fullName>
    </recommendedName>
</protein>
<name>K1SM13_9ZZZZ</name>
<organism evidence="2">
    <name type="scientific">human gut metagenome</name>
    <dbReference type="NCBI Taxonomy" id="408170"/>
    <lineage>
        <taxon>unclassified sequences</taxon>
        <taxon>metagenomes</taxon>
        <taxon>organismal metagenomes</taxon>
    </lineage>
</organism>
<feature type="domain" description="Recombinase zinc beta ribbon" evidence="1">
    <location>
        <begin position="1"/>
        <end position="48"/>
    </location>
</feature>
<feature type="non-terminal residue" evidence="2">
    <location>
        <position position="54"/>
    </location>
</feature>
<dbReference type="Pfam" id="PF13408">
    <property type="entry name" value="Zn_ribbon_recom"/>
    <property type="match status" value="1"/>
</dbReference>
<sequence>MIACAVCGRNYKRCTGGKRHFWNCPTVVQTDLPSCGTSQIPEKLLYDLAAQVLG</sequence>